<gene>
    <name evidence="2" type="ORF">TeGR_g4575</name>
</gene>
<feature type="region of interest" description="Disordered" evidence="1">
    <location>
        <begin position="164"/>
        <end position="229"/>
    </location>
</feature>
<sequence>MDASILASLGVKTSSAAADAEAVLNSRTADSAPSLLAAGLPPGGAPVLRSFFPPAAFAPSAAARASLIPHLRPLLPYPSAPSLSRNVPLLRAELSSVRSGLTQARPVSRRSDVLRMKEQALLALLNACLPEPRADRLHNDVDAAGDAADTAGLTDAHWRAELGRRQAERERAARRGSGAGGDALAVPTKRQARPAAAPGGKRARAQAPAPPASFPDRRGGGGGGAPPPP</sequence>
<name>A0ABQ6MXZ9_9STRA</name>
<dbReference type="EMBL" id="BRYB01003400">
    <property type="protein sequence ID" value="GMI36019.1"/>
    <property type="molecule type" value="Genomic_DNA"/>
</dbReference>
<accession>A0ABQ6MXZ9</accession>
<feature type="compositionally biased region" description="Basic and acidic residues" evidence="1">
    <location>
        <begin position="164"/>
        <end position="173"/>
    </location>
</feature>
<reference evidence="2 3" key="1">
    <citation type="journal article" date="2023" name="Commun. Biol.">
        <title>Genome analysis of Parmales, the sister group of diatoms, reveals the evolutionary specialization of diatoms from phago-mixotrophs to photoautotrophs.</title>
        <authorList>
            <person name="Ban H."/>
            <person name="Sato S."/>
            <person name="Yoshikawa S."/>
            <person name="Yamada K."/>
            <person name="Nakamura Y."/>
            <person name="Ichinomiya M."/>
            <person name="Sato N."/>
            <person name="Blanc-Mathieu R."/>
            <person name="Endo H."/>
            <person name="Kuwata A."/>
            <person name="Ogata H."/>
        </authorList>
    </citation>
    <scope>NUCLEOTIDE SEQUENCE [LARGE SCALE GENOMIC DNA]</scope>
</reference>
<keyword evidence="3" id="KW-1185">Reference proteome</keyword>
<organism evidence="2 3">
    <name type="scientific">Tetraparma gracilis</name>
    <dbReference type="NCBI Taxonomy" id="2962635"/>
    <lineage>
        <taxon>Eukaryota</taxon>
        <taxon>Sar</taxon>
        <taxon>Stramenopiles</taxon>
        <taxon>Ochrophyta</taxon>
        <taxon>Bolidophyceae</taxon>
        <taxon>Parmales</taxon>
        <taxon>Triparmaceae</taxon>
        <taxon>Tetraparma</taxon>
    </lineage>
</organism>
<evidence type="ECO:0000313" key="2">
    <source>
        <dbReference type="EMBL" id="GMI36019.1"/>
    </source>
</evidence>
<dbReference type="Proteomes" id="UP001165060">
    <property type="component" value="Unassembled WGS sequence"/>
</dbReference>
<protein>
    <submittedName>
        <fullName evidence="2">Uncharacterized protein</fullName>
    </submittedName>
</protein>
<evidence type="ECO:0000256" key="1">
    <source>
        <dbReference type="SAM" id="MobiDB-lite"/>
    </source>
</evidence>
<feature type="non-terminal residue" evidence="2">
    <location>
        <position position="229"/>
    </location>
</feature>
<comment type="caution">
    <text evidence="2">The sequence shown here is derived from an EMBL/GenBank/DDBJ whole genome shotgun (WGS) entry which is preliminary data.</text>
</comment>
<evidence type="ECO:0000313" key="3">
    <source>
        <dbReference type="Proteomes" id="UP001165060"/>
    </source>
</evidence>
<feature type="compositionally biased region" description="Gly residues" evidence="1">
    <location>
        <begin position="220"/>
        <end position="229"/>
    </location>
</feature>
<proteinExistence type="predicted"/>